<gene>
    <name evidence="2" type="ORF">J4Q44_G00273490</name>
</gene>
<feature type="compositionally biased region" description="Polar residues" evidence="1">
    <location>
        <begin position="1290"/>
        <end position="1311"/>
    </location>
</feature>
<reference evidence="2 3" key="1">
    <citation type="submission" date="2021-04" db="EMBL/GenBank/DDBJ databases">
        <authorList>
            <person name="De Guttry C."/>
            <person name="Zahm M."/>
            <person name="Klopp C."/>
            <person name="Cabau C."/>
            <person name="Louis A."/>
            <person name="Berthelot C."/>
            <person name="Parey E."/>
            <person name="Roest Crollius H."/>
            <person name="Montfort J."/>
            <person name="Robinson-Rechavi M."/>
            <person name="Bucao C."/>
            <person name="Bouchez O."/>
            <person name="Gislard M."/>
            <person name="Lluch J."/>
            <person name="Milhes M."/>
            <person name="Lampietro C."/>
            <person name="Lopez Roques C."/>
            <person name="Donnadieu C."/>
            <person name="Braasch I."/>
            <person name="Desvignes T."/>
            <person name="Postlethwait J."/>
            <person name="Bobe J."/>
            <person name="Wedekind C."/>
            <person name="Guiguen Y."/>
        </authorList>
    </citation>
    <scope>NUCLEOTIDE SEQUENCE [LARGE SCALE GENOMIC DNA]</scope>
    <source>
        <strain evidence="2">Cs_M1</strain>
        <tissue evidence="2">Blood</tissue>
    </source>
</reference>
<evidence type="ECO:0008006" key="4">
    <source>
        <dbReference type="Google" id="ProtNLM"/>
    </source>
</evidence>
<dbReference type="PANTHER" id="PTHR34757:SF1">
    <property type="entry name" value="JUNCTIONAL CADHERIN 5-ASSOCIATED PROTEIN"/>
    <property type="match status" value="1"/>
</dbReference>
<feature type="compositionally biased region" description="Acidic residues" evidence="1">
    <location>
        <begin position="1616"/>
        <end position="1628"/>
    </location>
</feature>
<dbReference type="Pfam" id="PF15351">
    <property type="entry name" value="JCAD"/>
    <property type="match status" value="3"/>
</dbReference>
<evidence type="ECO:0000256" key="1">
    <source>
        <dbReference type="SAM" id="MobiDB-lite"/>
    </source>
</evidence>
<feature type="region of interest" description="Disordered" evidence="1">
    <location>
        <begin position="1268"/>
        <end position="1336"/>
    </location>
</feature>
<name>A0AAN8KXG8_9TELE</name>
<feature type="region of interest" description="Disordered" evidence="1">
    <location>
        <begin position="949"/>
        <end position="983"/>
    </location>
</feature>
<feature type="region of interest" description="Disordered" evidence="1">
    <location>
        <begin position="1580"/>
        <end position="1636"/>
    </location>
</feature>
<protein>
    <recommendedName>
        <fullName evidence="4">Junctional protein associated with coronary artery disease</fullName>
    </recommendedName>
</protein>
<dbReference type="Proteomes" id="UP001356427">
    <property type="component" value="Unassembled WGS sequence"/>
</dbReference>
<feature type="region of interest" description="Disordered" evidence="1">
    <location>
        <begin position="766"/>
        <end position="922"/>
    </location>
</feature>
<feature type="compositionally biased region" description="Basic and acidic residues" evidence="1">
    <location>
        <begin position="156"/>
        <end position="166"/>
    </location>
</feature>
<feature type="compositionally biased region" description="Polar residues" evidence="1">
    <location>
        <begin position="1136"/>
        <end position="1147"/>
    </location>
</feature>
<feature type="compositionally biased region" description="Polar residues" evidence="1">
    <location>
        <begin position="774"/>
        <end position="783"/>
    </location>
</feature>
<keyword evidence="3" id="KW-1185">Reference proteome</keyword>
<feature type="region of interest" description="Disordered" evidence="1">
    <location>
        <begin position="1409"/>
        <end position="1517"/>
    </location>
</feature>
<organism evidence="2 3">
    <name type="scientific">Coregonus suidteri</name>
    <dbReference type="NCBI Taxonomy" id="861788"/>
    <lineage>
        <taxon>Eukaryota</taxon>
        <taxon>Metazoa</taxon>
        <taxon>Chordata</taxon>
        <taxon>Craniata</taxon>
        <taxon>Vertebrata</taxon>
        <taxon>Euteleostomi</taxon>
        <taxon>Actinopterygii</taxon>
        <taxon>Neopterygii</taxon>
        <taxon>Teleostei</taxon>
        <taxon>Protacanthopterygii</taxon>
        <taxon>Salmoniformes</taxon>
        <taxon>Salmonidae</taxon>
        <taxon>Coregoninae</taxon>
        <taxon>Coregonus</taxon>
    </lineage>
</organism>
<feature type="compositionally biased region" description="Basic residues" evidence="1">
    <location>
        <begin position="840"/>
        <end position="856"/>
    </location>
</feature>
<dbReference type="GO" id="GO:1903589">
    <property type="term" value="P:positive regulation of blood vessel endothelial cell proliferation involved in sprouting angiogenesis"/>
    <property type="evidence" value="ECO:0007669"/>
    <property type="project" value="TreeGrafter"/>
</dbReference>
<feature type="non-terminal residue" evidence="2">
    <location>
        <position position="1636"/>
    </location>
</feature>
<feature type="compositionally biased region" description="Basic and acidic residues" evidence="1">
    <location>
        <begin position="325"/>
        <end position="339"/>
    </location>
</feature>
<dbReference type="GO" id="GO:0005912">
    <property type="term" value="C:adherens junction"/>
    <property type="evidence" value="ECO:0007669"/>
    <property type="project" value="TreeGrafter"/>
</dbReference>
<accession>A0AAN8KXG8</accession>
<feature type="region of interest" description="Disordered" evidence="1">
    <location>
        <begin position="149"/>
        <end position="175"/>
    </location>
</feature>
<feature type="compositionally biased region" description="Polar residues" evidence="1">
    <location>
        <begin position="1324"/>
        <end position="1336"/>
    </location>
</feature>
<proteinExistence type="predicted"/>
<feature type="compositionally biased region" description="Polar residues" evidence="1">
    <location>
        <begin position="364"/>
        <end position="375"/>
    </location>
</feature>
<dbReference type="InterPro" id="IPR028221">
    <property type="entry name" value="JCAD"/>
</dbReference>
<feature type="compositionally biased region" description="Polar residues" evidence="1">
    <location>
        <begin position="1438"/>
        <end position="1447"/>
    </location>
</feature>
<feature type="compositionally biased region" description="Polar residues" evidence="1">
    <location>
        <begin position="803"/>
        <end position="820"/>
    </location>
</feature>
<dbReference type="PANTHER" id="PTHR34757">
    <property type="entry name" value="JUNCTIONAL PROTEIN ASSOCIATED WITH CORONARY ARTERY DISEASE"/>
    <property type="match status" value="1"/>
</dbReference>
<feature type="compositionally biased region" description="Polar residues" evidence="1">
    <location>
        <begin position="949"/>
        <end position="958"/>
    </location>
</feature>
<feature type="region of interest" description="Disordered" evidence="1">
    <location>
        <begin position="1097"/>
        <end position="1255"/>
    </location>
</feature>
<feature type="compositionally biased region" description="Basic and acidic residues" evidence="1">
    <location>
        <begin position="725"/>
        <end position="751"/>
    </location>
</feature>
<feature type="region of interest" description="Disordered" evidence="1">
    <location>
        <begin position="1"/>
        <end position="20"/>
    </location>
</feature>
<comment type="caution">
    <text evidence="2">The sequence shown here is derived from an EMBL/GenBank/DDBJ whole genome shotgun (WGS) entry which is preliminary data.</text>
</comment>
<dbReference type="GO" id="GO:0032587">
    <property type="term" value="C:ruffle membrane"/>
    <property type="evidence" value="ECO:0007669"/>
    <property type="project" value="TreeGrafter"/>
</dbReference>
<evidence type="ECO:0000313" key="2">
    <source>
        <dbReference type="EMBL" id="KAK6302994.1"/>
    </source>
</evidence>
<sequence length="1636" mass="179291">QKGCAVPSATEAGRRETATAAPSIFQGWPLLRSCAPVSTSSTAHKEQNKHCCQDRETHTTMYSVEDLLISHGYNLPKTSIPCPSSTSSVTAPYEKQRHAAVACHREIPAAENQRSGRGGSLNGYEQAGDRGACIFSSSRQALLAKGYPGSCDNESCGERNQRRKEAGSGNLGDSLVQPLGDSLATDSGFYDVPSLTYSEQIERREQLEERDVSYWRRRGQDFSFLLDYTDGRELRASTGFLKASEGAWRPQALIAEDHWGEREKTQKQQKQLWEDTSISWLREADAAPGQLRVMTGVTGERKCQSLGTEEWKPAVGLGRQLSDGEGERWAQEQQHRLRTPESAGSILPRTRGMSQSLPRVLSPDGTTEHTNTQSSLVSIQLRPGQVDRQRVNSTVFSGPYSRYYHSAAVGRDRWARNSWQSVGHVALLPEPRFSRPVKPPSYEIHQQTRGSQEMLAVTVLDQQGGSKQQKDNRPIYYPRGGELQRQDYFAQHSAIFGMEPPGYIPPPSYKRALPPIRGGPINRNEVANYKWSGEMQIQMHMPMSSEAGKWFSGQTGGSWLEHYGDRGIPYRKQVNANPNLNPGHTKEHLGHVHHLPFDDLRVRHISGGSGGNSLTDTDKLIRNMNKETPCAKVLGQSTHDSAFPPPQGLSLNTDCRKTSLNNNDSSSTRWYNRGLINKGSVDHVAPDQSCGNYPIAFQIRPPQQLIRHVDQGQGVSETVTQVKKSVNEPDSTEKEKPRKTDSEKTEKTEKKSVKKKLSETIFCLVSVPIPPTPGGTSRDQNNNNDEKPPSPVRPSSPVDSLSENKTGHLTNQSLQSTSSAEAELQALTGSIASSRSSSKIVRKLPIKPPKINHHKELKLSGAWPGNQYRDQETQTSPEARKPQPPLLPGPENKEAQDPQVPAPGSSDIITPDPSGVGSTAFSYPIKGVKSLKPSSNSAFSRMATFSISSQLNKSTAQTPAAAAPPPPSGNTTEEAKPAATCSGQESFGQFLLKPVSRRPWDAIEELETINKEFQDQQQSSKRPSVDQCIKDLNEAYKDILELGTASNNISNNSGAVQIPERIKIRLAGEAGLSKPSSLRHSIESWSVSVDPEYREVKSAFSRPAERKSVTFSKQLREELPVPPRKPTGFREYRVVSNLSQRRSSCSGRTVKLDLPSPSETPPPCDFTGPSDFTDSPSDPSETRDFSPITPTMHTAAEVPWADRQPMLDASTLTSPPDYEDICQSLQKTRDSEVNKTLTAISKPGGGSCDTEPPRGACLDSVEECPICKKESESQISRPSPMSPLHEESSPDLSDQSSATIVGDSDSPQGAETSEEPAEGEGDTKVSSDSGSNRSEAQTICCDWRKQLSLIDKKVQGSVAAEKTNQALAAAEDLGNLFKLKCAEGIPENESIEERAARILGIDIPAESLVTGEQRVSETATEEIEFTESNPAAREDPESSSANEQTVQKHVRDPDSEELDSGTVSTVPPDGQEAKEKEAKEKEPPQDNPEHIRSVKWTHLGRETPGMQEFPPDRLPLSVPINPDLKLSHSLEGERRCRGPSQRIEALQDKLAASPSHRVAVECLARMKEVDSVSRMRCLSIRSTDSGEGEAETETEAKRGGGQVDVLTLPASYQSDTVEDREASEDTVLQDEVSSLS</sequence>
<feature type="compositionally biased region" description="Low complexity" evidence="1">
    <location>
        <begin position="1169"/>
        <end position="1179"/>
    </location>
</feature>
<feature type="non-terminal residue" evidence="2">
    <location>
        <position position="1"/>
    </location>
</feature>
<evidence type="ECO:0000313" key="3">
    <source>
        <dbReference type="Proteomes" id="UP001356427"/>
    </source>
</evidence>
<feature type="compositionally biased region" description="Polar residues" evidence="1">
    <location>
        <begin position="713"/>
        <end position="724"/>
    </location>
</feature>
<feature type="compositionally biased region" description="Basic and acidic residues" evidence="1">
    <location>
        <begin position="1471"/>
        <end position="1492"/>
    </location>
</feature>
<feature type="region of interest" description="Disordered" evidence="1">
    <location>
        <begin position="710"/>
        <end position="752"/>
    </location>
</feature>
<feature type="region of interest" description="Disordered" evidence="1">
    <location>
        <begin position="319"/>
        <end position="375"/>
    </location>
</feature>
<dbReference type="EMBL" id="JAGTTL010000025">
    <property type="protein sequence ID" value="KAK6302994.1"/>
    <property type="molecule type" value="Genomic_DNA"/>
</dbReference>
<feature type="compositionally biased region" description="Basic and acidic residues" evidence="1">
    <location>
        <begin position="1097"/>
        <end position="1119"/>
    </location>
</feature>